<accession>A0A0N5BDR1</accession>
<keyword evidence="1" id="KW-1185">Reference proteome</keyword>
<dbReference type="AlphaFoldDB" id="A0A0N5BDR1"/>
<name>A0A0N5BDR1_STREA</name>
<evidence type="ECO:0000313" key="2">
    <source>
        <dbReference type="WBParaSite" id="SPAL_0000414400.1"/>
    </source>
</evidence>
<organism evidence="1 2">
    <name type="scientific">Strongyloides papillosus</name>
    <name type="common">Intestinal threadworm</name>
    <dbReference type="NCBI Taxonomy" id="174720"/>
    <lineage>
        <taxon>Eukaryota</taxon>
        <taxon>Metazoa</taxon>
        <taxon>Ecdysozoa</taxon>
        <taxon>Nematoda</taxon>
        <taxon>Chromadorea</taxon>
        <taxon>Rhabditida</taxon>
        <taxon>Tylenchina</taxon>
        <taxon>Panagrolaimomorpha</taxon>
        <taxon>Strongyloidoidea</taxon>
        <taxon>Strongyloididae</taxon>
        <taxon>Strongyloides</taxon>
    </lineage>
</organism>
<protein>
    <submittedName>
        <fullName evidence="2">Tub domain-containing protein</fullName>
    </submittedName>
</protein>
<proteinExistence type="predicted"/>
<evidence type="ECO:0000313" key="1">
    <source>
        <dbReference type="Proteomes" id="UP000046392"/>
    </source>
</evidence>
<dbReference type="Proteomes" id="UP000046392">
    <property type="component" value="Unplaced"/>
</dbReference>
<sequence>MDDESGTEDKSKSDLKYFINKNGSRKREFSLIEDEDNNLSDDENETSKLKNIENSTNEESNVTFTVPSPKLYSEILQEYNIIESEVVYYVHFIKRIKTRRICFYTKSQQTFFVTASITASDNPNNEFANGIIDKGNVKNILSHDASTDIEDSSTECYIEHKFIGFLNIWETARHSNTFCLLAQPEIRNRIPRDIPISRQIRGTFFHPIQVCRFQPRRNSQTGRLSINNGVITRVVWARGGPRTIVVRKQPQFRKFIIPIEDGYTRHVNIMYEYESEVDGCNDYIETIRRVTGTNNNQSYDSNDSVTISSNLNGFSSQF</sequence>
<dbReference type="WBParaSite" id="SPAL_0000414400.1">
    <property type="protein sequence ID" value="SPAL_0000414400.1"/>
    <property type="gene ID" value="SPAL_0000414400"/>
</dbReference>
<reference evidence="2" key="1">
    <citation type="submission" date="2017-02" db="UniProtKB">
        <authorList>
            <consortium name="WormBaseParasite"/>
        </authorList>
    </citation>
    <scope>IDENTIFICATION</scope>
</reference>